<evidence type="ECO:0000256" key="4">
    <source>
        <dbReference type="ARBA" id="ARBA00022969"/>
    </source>
</evidence>
<dbReference type="GO" id="GO:0030435">
    <property type="term" value="P:sporulation resulting in formation of a cellular spore"/>
    <property type="evidence" value="ECO:0007669"/>
    <property type="project" value="UniProtKB-KW"/>
</dbReference>
<accession>A0A1I1QHA2</accession>
<feature type="region of interest" description="Disordered" evidence="7">
    <location>
        <begin position="60"/>
        <end position="86"/>
    </location>
</feature>
<evidence type="ECO:0000256" key="7">
    <source>
        <dbReference type="SAM" id="MobiDB-lite"/>
    </source>
</evidence>
<evidence type="ECO:0000256" key="5">
    <source>
        <dbReference type="ARBA" id="ARBA00023210"/>
    </source>
</evidence>
<evidence type="ECO:0000256" key="2">
    <source>
        <dbReference type="ARBA" id="ARBA00009323"/>
    </source>
</evidence>
<dbReference type="Pfam" id="PF04686">
    <property type="entry name" value="SsgA"/>
    <property type="match status" value="1"/>
</dbReference>
<keyword evidence="6" id="KW-0131">Cell cycle</keyword>
<dbReference type="InterPro" id="IPR038658">
    <property type="entry name" value="SsgB_sf"/>
</dbReference>
<keyword evidence="4" id="KW-0749">Sporulation</keyword>
<dbReference type="Proteomes" id="UP000199207">
    <property type="component" value="Unassembled WGS sequence"/>
</dbReference>
<keyword evidence="3 8" id="KW-0132">Cell division</keyword>
<feature type="compositionally biased region" description="Low complexity" evidence="7">
    <location>
        <begin position="70"/>
        <end position="86"/>
    </location>
</feature>
<sequence length="147" mass="15807">MDLEISEELAFRTPVELHYTSADPYAVRLTFTLAGDPPVSWVFARELLVDGVSMPTGDGDVRVSPCRAEPGIGAAPGPQPAPDGACPPDRVRIELRVGAEQAVMSMGTWPLLAFLDRSSRLVPLGRETSYQDINAALERILSCESPG</sequence>
<dbReference type="AlphaFoldDB" id="A0A1I1QHA2"/>
<dbReference type="InterPro" id="IPR006776">
    <property type="entry name" value="SsgB"/>
</dbReference>
<comment type="subcellular location">
    <subcellularLocation>
        <location evidence="1">Cell septum</location>
    </subcellularLocation>
</comment>
<protein>
    <submittedName>
        <fullName evidence="8">Streptomyces sporulation and cell division protein, SsgA</fullName>
    </submittedName>
</protein>
<dbReference type="EMBL" id="FOLM01000011">
    <property type="protein sequence ID" value="SFD21449.1"/>
    <property type="molecule type" value="Genomic_DNA"/>
</dbReference>
<dbReference type="STRING" id="910347.SAMN05421773_111110"/>
<keyword evidence="9" id="KW-1185">Reference proteome</keyword>
<dbReference type="GO" id="GO:0030428">
    <property type="term" value="C:cell septum"/>
    <property type="evidence" value="ECO:0007669"/>
    <property type="project" value="UniProtKB-SubCell"/>
</dbReference>
<dbReference type="Gene3D" id="2.30.31.20">
    <property type="entry name" value="Sporulation-specific cell division protein SsgB"/>
    <property type="match status" value="1"/>
</dbReference>
<organism evidence="8 9">
    <name type="scientific">Streptomyces aidingensis</name>
    <dbReference type="NCBI Taxonomy" id="910347"/>
    <lineage>
        <taxon>Bacteria</taxon>
        <taxon>Bacillati</taxon>
        <taxon>Actinomycetota</taxon>
        <taxon>Actinomycetes</taxon>
        <taxon>Kitasatosporales</taxon>
        <taxon>Streptomycetaceae</taxon>
        <taxon>Streptomyces</taxon>
    </lineage>
</organism>
<keyword evidence="5" id="KW-0717">Septation</keyword>
<evidence type="ECO:0000256" key="6">
    <source>
        <dbReference type="ARBA" id="ARBA00023306"/>
    </source>
</evidence>
<evidence type="ECO:0000256" key="3">
    <source>
        <dbReference type="ARBA" id="ARBA00022618"/>
    </source>
</evidence>
<name>A0A1I1QHA2_9ACTN</name>
<evidence type="ECO:0000256" key="1">
    <source>
        <dbReference type="ARBA" id="ARBA00004431"/>
    </source>
</evidence>
<evidence type="ECO:0000313" key="8">
    <source>
        <dbReference type="EMBL" id="SFD21449.1"/>
    </source>
</evidence>
<dbReference type="GO" id="GO:0000917">
    <property type="term" value="P:division septum assembly"/>
    <property type="evidence" value="ECO:0007669"/>
    <property type="project" value="UniProtKB-KW"/>
</dbReference>
<reference evidence="8 9" key="1">
    <citation type="submission" date="2016-10" db="EMBL/GenBank/DDBJ databases">
        <authorList>
            <person name="de Groot N.N."/>
        </authorList>
    </citation>
    <scope>NUCLEOTIDE SEQUENCE [LARGE SCALE GENOMIC DNA]</scope>
    <source>
        <strain evidence="8 9">CGMCC 4.5739</strain>
    </source>
</reference>
<comment type="similarity">
    <text evidence="2">Belongs to the SsgA family.</text>
</comment>
<proteinExistence type="inferred from homology"/>
<gene>
    <name evidence="8" type="ORF">SAMN05421773_111110</name>
</gene>
<evidence type="ECO:0000313" key="9">
    <source>
        <dbReference type="Proteomes" id="UP000199207"/>
    </source>
</evidence>